<dbReference type="HOGENOM" id="CLU_1700826_0_0_4"/>
<protein>
    <submittedName>
        <fullName evidence="1">Phage protein</fullName>
    </submittedName>
</protein>
<dbReference type="AlphaFoldDB" id="Q2L2F9"/>
<accession>Q2L2F9</accession>
<dbReference type="InterPro" id="IPR009679">
    <property type="entry name" value="Phage_186_CII-like"/>
</dbReference>
<keyword evidence="2" id="KW-1185">Reference proteome</keyword>
<dbReference type="Proteomes" id="UP000001977">
    <property type="component" value="Chromosome"/>
</dbReference>
<dbReference type="Pfam" id="PF06892">
    <property type="entry name" value="Phage_CP76"/>
    <property type="match status" value="1"/>
</dbReference>
<dbReference type="EMBL" id="AM167904">
    <property type="protein sequence ID" value="CAJ49055.1"/>
    <property type="molecule type" value="Genomic_DNA"/>
</dbReference>
<reference evidence="1 2" key="1">
    <citation type="journal article" date="2006" name="J. Bacteriol.">
        <title>Comparison of the genome sequence of the poultry pathogen Bordetella avium with those of B. bronchiseptica, B. pertussis, and B. parapertussis reveals extensive diversity in surface structures associated with host interaction.</title>
        <authorList>
            <person name="Sebaihia M."/>
            <person name="Preston A."/>
            <person name="Maskell D.J."/>
            <person name="Kuzmiak H."/>
            <person name="Connell T.D."/>
            <person name="King N.D."/>
            <person name="Orndorff P.E."/>
            <person name="Miyamoto D.M."/>
            <person name="Thomson N.R."/>
            <person name="Harris D."/>
            <person name="Goble A."/>
            <person name="Lord A."/>
            <person name="Murphy L."/>
            <person name="Quail M.A."/>
            <person name="Rutter S."/>
            <person name="Squares R."/>
            <person name="Squares S."/>
            <person name="Woodward J."/>
            <person name="Parkhill J."/>
            <person name="Temple L.M."/>
        </authorList>
    </citation>
    <scope>NUCLEOTIDE SEQUENCE [LARGE SCALE GENOMIC DNA]</scope>
    <source>
        <strain evidence="1 2">197N</strain>
    </source>
</reference>
<gene>
    <name evidence="1" type="ordered locus">BAV1443</name>
</gene>
<sequence>MRGQFVMRRPIKQSHRALFLALQADAKEYPGGIRAIAESMGMNGNTLANGINPDNEVAPPSFGVIVEIIVLAQARRAVFALAQMVGQVPMDIELEPGDPRESVQLFLSLVSSASNLLGVGSEAAKDGRFCAQERRALEPLLLALMKSTGELLQVVRGGAL</sequence>
<dbReference type="GO" id="GO:0003677">
    <property type="term" value="F:DNA binding"/>
    <property type="evidence" value="ECO:0007669"/>
    <property type="project" value="InterPro"/>
</dbReference>
<proteinExistence type="predicted"/>
<dbReference type="STRING" id="360910.BAV1443"/>
<name>Q2L2F9_BORA1</name>
<evidence type="ECO:0000313" key="2">
    <source>
        <dbReference type="Proteomes" id="UP000001977"/>
    </source>
</evidence>
<dbReference type="KEGG" id="bav:BAV1443"/>
<evidence type="ECO:0000313" key="1">
    <source>
        <dbReference type="EMBL" id="CAJ49055.1"/>
    </source>
</evidence>
<organism evidence="1 2">
    <name type="scientific">Bordetella avium (strain 197N)</name>
    <dbReference type="NCBI Taxonomy" id="360910"/>
    <lineage>
        <taxon>Bacteria</taxon>
        <taxon>Pseudomonadati</taxon>
        <taxon>Pseudomonadota</taxon>
        <taxon>Betaproteobacteria</taxon>
        <taxon>Burkholderiales</taxon>
        <taxon>Alcaligenaceae</taxon>
        <taxon>Bordetella</taxon>
    </lineage>
</organism>